<dbReference type="SUPFAM" id="SSF46785">
    <property type="entry name" value="Winged helix' DNA-binding domain"/>
    <property type="match status" value="1"/>
</dbReference>
<dbReference type="OrthoDB" id="542521at2"/>
<dbReference type="InterPro" id="IPR015797">
    <property type="entry name" value="NUDIX_hydrolase-like_dom_sf"/>
</dbReference>
<dbReference type="Pfam" id="PF00293">
    <property type="entry name" value="NUDIX"/>
    <property type="match status" value="1"/>
</dbReference>
<dbReference type="InterPro" id="IPR054105">
    <property type="entry name" value="WHD_NrtR"/>
</dbReference>
<dbReference type="RefSeq" id="WP_142893266.1">
    <property type="nucleotide sequence ID" value="NZ_ML660163.1"/>
</dbReference>
<comment type="caution">
    <text evidence="2">The sequence shown here is derived from an EMBL/GenBank/DDBJ whole genome shotgun (WGS) entry which is preliminary data.</text>
</comment>
<dbReference type="SUPFAM" id="SSF55811">
    <property type="entry name" value="Nudix"/>
    <property type="match status" value="1"/>
</dbReference>
<dbReference type="PANTHER" id="PTHR43736:SF4">
    <property type="entry name" value="SLR1690 PROTEIN"/>
    <property type="match status" value="1"/>
</dbReference>
<proteinExistence type="predicted"/>
<keyword evidence="3" id="KW-1185">Reference proteome</keyword>
<dbReference type="Pfam" id="PF21906">
    <property type="entry name" value="WHD_NrtR"/>
    <property type="match status" value="1"/>
</dbReference>
<dbReference type="AlphaFoldDB" id="A0A545UF09"/>
<dbReference type="Gene3D" id="1.10.10.10">
    <property type="entry name" value="Winged helix-like DNA-binding domain superfamily/Winged helix DNA-binding domain"/>
    <property type="match status" value="1"/>
</dbReference>
<gene>
    <name evidence="2" type="ORF">FLL46_09450</name>
</gene>
<feature type="domain" description="Nudix hydrolase" evidence="1">
    <location>
        <begin position="9"/>
        <end position="140"/>
    </location>
</feature>
<name>A0A545UF09_9GAMM</name>
<dbReference type="InterPro" id="IPR036390">
    <property type="entry name" value="WH_DNA-bd_sf"/>
</dbReference>
<dbReference type="Proteomes" id="UP000315439">
    <property type="component" value="Unassembled WGS sequence"/>
</dbReference>
<dbReference type="InterPro" id="IPR036388">
    <property type="entry name" value="WH-like_DNA-bd_sf"/>
</dbReference>
<protein>
    <submittedName>
        <fullName evidence="2">NUDIX hydrolase</fullName>
    </submittedName>
</protein>
<sequence length="226" mass="25757">MIKSFEKPILTVDVAYLSIHNAQLEILTIRRQNEPFKGQLALPGGYVHCDQDTDLRDTARRVIAEKTQLEPDYIEQVETVASNTRDPRGWTATVLFMALVSQSKRDNEESLGSGCQWHKLDSIQSNELCFDHAVLLEKVKERLIAKSRYTSIPLFLLPNKFSLSEAQQFFEITTLSGLEKKSFRRRLLDAEIVEDTGELSKTGRRKASLYQIKPGVGVHFFPRMIG</sequence>
<evidence type="ECO:0000259" key="1">
    <source>
        <dbReference type="PROSITE" id="PS51462"/>
    </source>
</evidence>
<dbReference type="InterPro" id="IPR000086">
    <property type="entry name" value="NUDIX_hydrolase_dom"/>
</dbReference>
<accession>A0A545UF09</accession>
<reference evidence="2 3" key="1">
    <citation type="submission" date="2019-07" db="EMBL/GenBank/DDBJ databases">
        <title>Draft genome for Aliikangiella sp. M105.</title>
        <authorList>
            <person name="Wang G."/>
        </authorList>
    </citation>
    <scope>NUCLEOTIDE SEQUENCE [LARGE SCALE GENOMIC DNA]</scope>
    <source>
        <strain evidence="2 3">M105</strain>
    </source>
</reference>
<keyword evidence="2" id="KW-0378">Hydrolase</keyword>
<organism evidence="2 3">
    <name type="scientific">Aliikangiella coralliicola</name>
    <dbReference type="NCBI Taxonomy" id="2592383"/>
    <lineage>
        <taxon>Bacteria</taxon>
        <taxon>Pseudomonadati</taxon>
        <taxon>Pseudomonadota</taxon>
        <taxon>Gammaproteobacteria</taxon>
        <taxon>Oceanospirillales</taxon>
        <taxon>Pleioneaceae</taxon>
        <taxon>Aliikangiella</taxon>
    </lineage>
</organism>
<dbReference type="EMBL" id="VIKS01000005">
    <property type="protein sequence ID" value="TQV88025.1"/>
    <property type="molecule type" value="Genomic_DNA"/>
</dbReference>
<dbReference type="Gene3D" id="3.90.79.10">
    <property type="entry name" value="Nucleoside Triphosphate Pyrophosphohydrolase"/>
    <property type="match status" value="1"/>
</dbReference>
<evidence type="ECO:0000313" key="2">
    <source>
        <dbReference type="EMBL" id="TQV88025.1"/>
    </source>
</evidence>
<dbReference type="PROSITE" id="PS51462">
    <property type="entry name" value="NUDIX"/>
    <property type="match status" value="1"/>
</dbReference>
<dbReference type="PANTHER" id="PTHR43736">
    <property type="entry name" value="ADP-RIBOSE PYROPHOSPHATASE"/>
    <property type="match status" value="1"/>
</dbReference>
<dbReference type="GO" id="GO:0016787">
    <property type="term" value="F:hydrolase activity"/>
    <property type="evidence" value="ECO:0007669"/>
    <property type="project" value="UniProtKB-KW"/>
</dbReference>
<dbReference type="CDD" id="cd18873">
    <property type="entry name" value="NUDIX_NadM_like"/>
    <property type="match status" value="1"/>
</dbReference>
<evidence type="ECO:0000313" key="3">
    <source>
        <dbReference type="Proteomes" id="UP000315439"/>
    </source>
</evidence>